<keyword evidence="3" id="KW-0677">Repeat</keyword>
<dbReference type="GO" id="GO:0072659">
    <property type="term" value="P:protein localization to plasma membrane"/>
    <property type="evidence" value="ECO:0007669"/>
    <property type="project" value="TreeGrafter"/>
</dbReference>
<evidence type="ECO:0000256" key="1">
    <source>
        <dbReference type="ARBA" id="ARBA00004236"/>
    </source>
</evidence>
<dbReference type="SUPFAM" id="SSF50156">
    <property type="entry name" value="PDZ domain-like"/>
    <property type="match status" value="2"/>
</dbReference>
<organism evidence="6 7">
    <name type="scientific">Caenorhabditis angaria</name>
    <dbReference type="NCBI Taxonomy" id="860376"/>
    <lineage>
        <taxon>Eukaryota</taxon>
        <taxon>Metazoa</taxon>
        <taxon>Ecdysozoa</taxon>
        <taxon>Nematoda</taxon>
        <taxon>Chromadorea</taxon>
        <taxon>Rhabditida</taxon>
        <taxon>Rhabditina</taxon>
        <taxon>Rhabditomorpha</taxon>
        <taxon>Rhabditoidea</taxon>
        <taxon>Rhabditidae</taxon>
        <taxon>Peloderinae</taxon>
        <taxon>Caenorhabditis</taxon>
    </lineage>
</organism>
<dbReference type="InterPro" id="IPR036034">
    <property type="entry name" value="PDZ_sf"/>
</dbReference>
<protein>
    <recommendedName>
        <fullName evidence="5">PDZ domain-containing protein</fullName>
    </recommendedName>
</protein>
<dbReference type="PANTHER" id="PTHR14191">
    <property type="entry name" value="PDZ DOMAIN CONTAINING PROTEIN"/>
    <property type="match status" value="1"/>
</dbReference>
<feature type="region of interest" description="Disordered" evidence="4">
    <location>
        <begin position="545"/>
        <end position="567"/>
    </location>
</feature>
<dbReference type="AlphaFoldDB" id="A0A9P1IPU0"/>
<dbReference type="GO" id="GO:0043495">
    <property type="term" value="F:protein-membrane adaptor activity"/>
    <property type="evidence" value="ECO:0007669"/>
    <property type="project" value="TreeGrafter"/>
</dbReference>
<accession>A0A9P1IPU0</accession>
<comment type="subcellular location">
    <subcellularLocation>
        <location evidence="1">Cell membrane</location>
    </subcellularLocation>
</comment>
<dbReference type="GO" id="GO:0016324">
    <property type="term" value="C:apical plasma membrane"/>
    <property type="evidence" value="ECO:0007669"/>
    <property type="project" value="TreeGrafter"/>
</dbReference>
<proteinExistence type="predicted"/>
<dbReference type="InterPro" id="IPR051067">
    <property type="entry name" value="NHER"/>
</dbReference>
<evidence type="ECO:0000256" key="2">
    <source>
        <dbReference type="ARBA" id="ARBA00022475"/>
    </source>
</evidence>
<dbReference type="InterPro" id="IPR041489">
    <property type="entry name" value="PDZ_6"/>
</dbReference>
<feature type="region of interest" description="Disordered" evidence="4">
    <location>
        <begin position="580"/>
        <end position="619"/>
    </location>
</feature>
<evidence type="ECO:0000313" key="6">
    <source>
        <dbReference type="EMBL" id="CAI5448169.1"/>
    </source>
</evidence>
<keyword evidence="2" id="KW-0472">Membrane</keyword>
<dbReference type="InterPro" id="IPR001478">
    <property type="entry name" value="PDZ"/>
</dbReference>
<feature type="compositionally biased region" description="Low complexity" evidence="4">
    <location>
        <begin position="591"/>
        <end position="605"/>
    </location>
</feature>
<dbReference type="Proteomes" id="UP001152747">
    <property type="component" value="Unassembled WGS sequence"/>
</dbReference>
<keyword evidence="7" id="KW-1185">Reference proteome</keyword>
<dbReference type="SMART" id="SM00228">
    <property type="entry name" value="PDZ"/>
    <property type="match status" value="2"/>
</dbReference>
<reference evidence="6" key="1">
    <citation type="submission" date="2022-11" db="EMBL/GenBank/DDBJ databases">
        <authorList>
            <person name="Kikuchi T."/>
        </authorList>
    </citation>
    <scope>NUCLEOTIDE SEQUENCE</scope>
    <source>
        <strain evidence="6">PS1010</strain>
    </source>
</reference>
<dbReference type="Gene3D" id="2.30.42.10">
    <property type="match status" value="2"/>
</dbReference>
<comment type="caution">
    <text evidence="6">The sequence shown here is derived from an EMBL/GenBank/DDBJ whole genome shotgun (WGS) entry which is preliminary data.</text>
</comment>
<evidence type="ECO:0000256" key="3">
    <source>
        <dbReference type="ARBA" id="ARBA00022737"/>
    </source>
</evidence>
<feature type="compositionally biased region" description="Pro residues" evidence="4">
    <location>
        <begin position="335"/>
        <end position="344"/>
    </location>
</feature>
<dbReference type="CDD" id="cd06768">
    <property type="entry name" value="PDZ_NHERF-like"/>
    <property type="match status" value="2"/>
</dbReference>
<dbReference type="PROSITE" id="PS50106">
    <property type="entry name" value="PDZ"/>
    <property type="match status" value="2"/>
</dbReference>
<feature type="domain" description="PDZ" evidence="5">
    <location>
        <begin position="357"/>
        <end position="439"/>
    </location>
</feature>
<gene>
    <name evidence="6" type="ORF">CAMP_LOCUS10806</name>
</gene>
<evidence type="ECO:0000256" key="4">
    <source>
        <dbReference type="SAM" id="MobiDB-lite"/>
    </source>
</evidence>
<feature type="compositionally biased region" description="Polar residues" evidence="4">
    <location>
        <begin position="545"/>
        <end position="561"/>
    </location>
</feature>
<sequence>MTQNNLPPDAPSPRLCVVEKRDGEKEYGYNLHAEKGRGQFVGLVDNDSPAQRGGLIQGDRIFAVNGHSIIGETHKKVVERIKQNPERCEMLVINEEGAKWYADHGIEVSLDLPNIHRINHEKSRPNTSPPPNGSWYAPTFLQEEIEEKVMETEQNSYTISYFLLKIYTYFAHLFSWLFRRLPPITNDDENSVKNEEIVRQSSSSSNCLTTPHSLPSTVFVEQGKKEEEETKIEDNTKVLRVETLPEEDEEEEEEESIFRTSFLLKTLVSSSPEIDSSRIPKLSWKSESVRVKRKRVTMDIREQERNAIREFDTMLMDYSDVRESSVGKSADEPVFVPPPPPHPPSFERDEMTPQPRLAHLAKSSPLDEFGFNLHAEKNRGHFIGTVDAGGIGENAGLRMGQRIVGVNGLLIYPNTPHKDVVALIKKSPLSTTLLVASEDVDKWYRDNGFEYSFDNVEKFNDHPAPEVVTSHHEEVHHEEIHHHNHNHEDLNPHSIQVNEEREIIRTTTVITNGTNNYDYKDDLLDQVFAGVQIAETTNTVQVLSHTQELSETGSTTGSFASSHRESAVDVPIDHKYVPSYVSPQHHHHQNHQSNQQPSPLSNGSSHGYAGSSTGGYEDDDIYHLSAKEARERLRNKNRKHHLHEMSLNEKYQLVSNM</sequence>
<dbReference type="PANTHER" id="PTHR14191:SF3">
    <property type="entry name" value="NA(+)_H(+) EXCHANGE REGULATORY COFACTOR-LIKE PROTEIN NRFL-1"/>
    <property type="match status" value="1"/>
</dbReference>
<dbReference type="OrthoDB" id="10007415at2759"/>
<dbReference type="Pfam" id="PF17820">
    <property type="entry name" value="PDZ_6"/>
    <property type="match status" value="2"/>
</dbReference>
<feature type="region of interest" description="Disordered" evidence="4">
    <location>
        <begin position="328"/>
        <end position="350"/>
    </location>
</feature>
<name>A0A9P1IPU0_9PELO</name>
<dbReference type="EMBL" id="CANHGI010000004">
    <property type="protein sequence ID" value="CAI5448169.1"/>
    <property type="molecule type" value="Genomic_DNA"/>
</dbReference>
<feature type="domain" description="PDZ" evidence="5">
    <location>
        <begin position="14"/>
        <end position="96"/>
    </location>
</feature>
<evidence type="ECO:0000313" key="7">
    <source>
        <dbReference type="Proteomes" id="UP001152747"/>
    </source>
</evidence>
<evidence type="ECO:0000259" key="5">
    <source>
        <dbReference type="PROSITE" id="PS50106"/>
    </source>
</evidence>
<keyword evidence="2" id="KW-1003">Cell membrane</keyword>